<keyword evidence="6" id="KW-1185">Reference proteome</keyword>
<organism evidence="5 6">
    <name type="scientific">Imperialibacter roseus</name>
    <dbReference type="NCBI Taxonomy" id="1324217"/>
    <lineage>
        <taxon>Bacteria</taxon>
        <taxon>Pseudomonadati</taxon>
        <taxon>Bacteroidota</taxon>
        <taxon>Cytophagia</taxon>
        <taxon>Cytophagales</taxon>
        <taxon>Flammeovirgaceae</taxon>
        <taxon>Imperialibacter</taxon>
    </lineage>
</organism>
<dbReference type="InterPro" id="IPR050310">
    <property type="entry name" value="VPS10-sortilin"/>
</dbReference>
<evidence type="ECO:0000313" key="6">
    <source>
        <dbReference type="Proteomes" id="UP001302349"/>
    </source>
</evidence>
<dbReference type="InterPro" id="IPR031778">
    <property type="entry name" value="Sortilin_N"/>
</dbReference>
<dbReference type="EMBL" id="CP136051">
    <property type="protein sequence ID" value="WOK07964.1"/>
    <property type="molecule type" value="Genomic_DNA"/>
</dbReference>
<evidence type="ECO:0000313" key="5">
    <source>
        <dbReference type="EMBL" id="WOK07964.1"/>
    </source>
</evidence>
<feature type="signal peptide" evidence="3">
    <location>
        <begin position="1"/>
        <end position="22"/>
    </location>
</feature>
<dbReference type="GO" id="GO:0016787">
    <property type="term" value="F:hydrolase activity"/>
    <property type="evidence" value="ECO:0007669"/>
    <property type="project" value="UniProtKB-KW"/>
</dbReference>
<feature type="domain" description="Sortilin N-terminal" evidence="4">
    <location>
        <begin position="736"/>
        <end position="818"/>
    </location>
</feature>
<feature type="region of interest" description="Disordered" evidence="2">
    <location>
        <begin position="956"/>
        <end position="979"/>
    </location>
</feature>
<dbReference type="CDD" id="cd15482">
    <property type="entry name" value="Sialidase_non-viral"/>
    <property type="match status" value="2"/>
</dbReference>
<proteinExistence type="predicted"/>
<evidence type="ECO:0000256" key="2">
    <source>
        <dbReference type="SAM" id="MobiDB-lite"/>
    </source>
</evidence>
<dbReference type="SUPFAM" id="SSF110296">
    <property type="entry name" value="Oligoxyloglucan reducing end-specific cellobiohydrolase"/>
    <property type="match status" value="1"/>
</dbReference>
<dbReference type="InterPro" id="IPR036278">
    <property type="entry name" value="Sialidase_sf"/>
</dbReference>
<protein>
    <submittedName>
        <fullName evidence="5">Glycosyl hydrolase</fullName>
    </submittedName>
</protein>
<feature type="chain" id="PRO_5045151927" evidence="3">
    <location>
        <begin position="23"/>
        <end position="979"/>
    </location>
</feature>
<dbReference type="Gene3D" id="2.130.10.10">
    <property type="entry name" value="YVTN repeat-like/Quinoprotein amine dehydrogenase"/>
    <property type="match status" value="4"/>
</dbReference>
<accession>A0ABZ0IUZ2</accession>
<dbReference type="Pfam" id="PF15902">
    <property type="entry name" value="Sortilin-Vps10"/>
    <property type="match status" value="2"/>
</dbReference>
<feature type="domain" description="Sortilin N-terminal" evidence="4">
    <location>
        <begin position="150"/>
        <end position="308"/>
    </location>
</feature>
<evidence type="ECO:0000259" key="4">
    <source>
        <dbReference type="Pfam" id="PF15902"/>
    </source>
</evidence>
<gene>
    <name evidence="5" type="ORF">RT717_04885</name>
</gene>
<reference evidence="5 6" key="1">
    <citation type="journal article" date="2023" name="Microbiol. Resour. Announc.">
        <title>Complete Genome Sequence of Imperialibacter roseus strain P4T.</title>
        <authorList>
            <person name="Tizabi D.R."/>
            <person name="Bachvaroff T."/>
            <person name="Hill R.T."/>
        </authorList>
    </citation>
    <scope>NUCLEOTIDE SEQUENCE [LARGE SCALE GENOMIC DNA]</scope>
    <source>
        <strain evidence="5 6">P4T</strain>
    </source>
</reference>
<feature type="compositionally biased region" description="Polar residues" evidence="2">
    <location>
        <begin position="956"/>
        <end position="966"/>
    </location>
</feature>
<dbReference type="InterPro" id="IPR015943">
    <property type="entry name" value="WD40/YVTN_repeat-like_dom_sf"/>
</dbReference>
<name>A0ABZ0IUZ2_9BACT</name>
<dbReference type="PANTHER" id="PTHR12106:SF27">
    <property type="entry name" value="SORTILIN-RELATED RECEPTOR"/>
    <property type="match status" value="1"/>
</dbReference>
<evidence type="ECO:0000256" key="1">
    <source>
        <dbReference type="ARBA" id="ARBA00022737"/>
    </source>
</evidence>
<dbReference type="PANTHER" id="PTHR12106">
    <property type="entry name" value="SORTILIN RELATED"/>
    <property type="match status" value="1"/>
</dbReference>
<dbReference type="SUPFAM" id="SSF50939">
    <property type="entry name" value="Sialidases"/>
    <property type="match status" value="1"/>
</dbReference>
<evidence type="ECO:0000256" key="3">
    <source>
        <dbReference type="SAM" id="SignalP"/>
    </source>
</evidence>
<keyword evidence="1" id="KW-0677">Repeat</keyword>
<dbReference type="Proteomes" id="UP001302349">
    <property type="component" value="Chromosome"/>
</dbReference>
<keyword evidence="5" id="KW-0378">Hydrolase</keyword>
<dbReference type="RefSeq" id="WP_317490612.1">
    <property type="nucleotide sequence ID" value="NZ_CP136051.1"/>
</dbReference>
<sequence length="979" mass="108884">MNNRQLLIALSLTLFLALPAWAQRKKATPAEIVPKATPAAERWQGYQQRLTLQQNSLVKNIPFRNVGPTVMSGRVDDIEVDPSDPTHFYVAYASGGLWETKNNGISFDPMFQNEIVMSIGDIAVDWGTGTIYVGSGENNSSRSSYSGYGVFKSTDNGKTWIHLGLEESHHIGRIILHPTNPNTFWVAALGHLYSDNAERGVYKTTDGGKTYTKSLFSNDKSGAIELAKDPSNADILYAALWQKDRKAWNFDGAGEGSGLYKSTDGGGTWAKINTEASGFPTTKGVGRIGLEVSLSNPSIVYAMLDNQDFRDKEEKKEEEDKVTKDLLRSISTADFLALDNKDINAYLDANRFPQKYNAPDIKKGVEAGKVKPLDLVEYTEDANSLLFDTEVKGGEMYRSNDGGKTWFKTHAGYIEDLVYSYGYYFGQVRIDARDPDHIYTMGVPIVRSLDGGKTWESLDNDNVHSDHHALWVNPKRTGHLILGNDGGINISYDDGKTWNKCNPIPLGQFYSVTYDMASPYNVYGGLQDNGVWMGPSNYEYSNGWQAEGQYPFKSIFGGDGMQVQVDFRDNLTYYTGLQFGNYIRGNSQTGDRKRITPSHELGERPYRWNWETPIFLSRHNQDVLYMGSNRFHRSMDQGDNFETLSGDLTNGGKKGNVSYGTLTVIAESPTRFGLLYTGSDDGLIHVSKDGGYSWTKIVSGLPQNYWVSNVEPSKHKESRVYASLNGYRWDNFDALIYVSEDYGTTWKKIGTNLPKESVNIIREDPENENVLYVGTDHGLYVSVDRGASFMAFDGGLPNVAVHDLAIHPREKDLIVGTHGRSIYIGNVAHLQMLTGDVLAKALHLFDTDKVTHSERWGMPGFSQWRPVNEPSQTLPFYAKAGGDVALTLTSDKGTKVFEATVKAEKGLNYYDYDLTVTDAQVDALKAELGEEKAKAVKKADNGKTYLVPGTYTVTISQGGETSTTNLKVDEPRKRPERKG</sequence>
<keyword evidence="3" id="KW-0732">Signal</keyword>
<feature type="compositionally biased region" description="Basic and acidic residues" evidence="2">
    <location>
        <begin position="967"/>
        <end position="979"/>
    </location>
</feature>